<reference evidence="1" key="1">
    <citation type="submission" date="2020-08" db="EMBL/GenBank/DDBJ databases">
        <title>Multicomponent nature underlies the extraordinary mechanical properties of spider dragline silk.</title>
        <authorList>
            <person name="Kono N."/>
            <person name="Nakamura H."/>
            <person name="Mori M."/>
            <person name="Yoshida Y."/>
            <person name="Ohtoshi R."/>
            <person name="Malay A.D."/>
            <person name="Moran D.A.P."/>
            <person name="Tomita M."/>
            <person name="Numata K."/>
            <person name="Arakawa K."/>
        </authorList>
    </citation>
    <scope>NUCLEOTIDE SEQUENCE</scope>
</reference>
<dbReference type="OrthoDB" id="6434680at2759"/>
<keyword evidence="2" id="KW-1185">Reference proteome</keyword>
<protein>
    <submittedName>
        <fullName evidence="1">DUF1758 domain-containing protein</fullName>
    </submittedName>
</protein>
<sequence>MSNGGRLSDFVVSGSRLLLGFDKRVPTVEFFIGSCRWSLQDRCDELTDSTLVNFVLSERESVSTEMRSFWELESSGIRGDEIDSDMEDKEGFREINKSVQVEENRYCVKLPWKEGMQEKLGNNREVALRRF</sequence>
<name>A0A8X6TVT4_NEPPI</name>
<evidence type="ECO:0000313" key="1">
    <source>
        <dbReference type="EMBL" id="GFT48774.1"/>
    </source>
</evidence>
<comment type="caution">
    <text evidence="1">The sequence shown here is derived from an EMBL/GenBank/DDBJ whole genome shotgun (WGS) entry which is preliminary data.</text>
</comment>
<gene>
    <name evidence="1" type="primary">AVEN_64163_1</name>
    <name evidence="1" type="ORF">NPIL_667121</name>
</gene>
<dbReference type="Proteomes" id="UP000887013">
    <property type="component" value="Unassembled WGS sequence"/>
</dbReference>
<accession>A0A8X6TVT4</accession>
<dbReference type="AlphaFoldDB" id="A0A8X6TVT4"/>
<dbReference type="EMBL" id="BMAW01111600">
    <property type="protein sequence ID" value="GFT48774.1"/>
    <property type="molecule type" value="Genomic_DNA"/>
</dbReference>
<proteinExistence type="predicted"/>
<organism evidence="1 2">
    <name type="scientific">Nephila pilipes</name>
    <name type="common">Giant wood spider</name>
    <name type="synonym">Nephila maculata</name>
    <dbReference type="NCBI Taxonomy" id="299642"/>
    <lineage>
        <taxon>Eukaryota</taxon>
        <taxon>Metazoa</taxon>
        <taxon>Ecdysozoa</taxon>
        <taxon>Arthropoda</taxon>
        <taxon>Chelicerata</taxon>
        <taxon>Arachnida</taxon>
        <taxon>Araneae</taxon>
        <taxon>Araneomorphae</taxon>
        <taxon>Entelegynae</taxon>
        <taxon>Araneoidea</taxon>
        <taxon>Nephilidae</taxon>
        <taxon>Nephila</taxon>
    </lineage>
</organism>
<evidence type="ECO:0000313" key="2">
    <source>
        <dbReference type="Proteomes" id="UP000887013"/>
    </source>
</evidence>